<dbReference type="AlphaFoldDB" id="A0A310SM87"/>
<feature type="compositionally biased region" description="Basic and acidic residues" evidence="1">
    <location>
        <begin position="19"/>
        <end position="60"/>
    </location>
</feature>
<proteinExistence type="predicted"/>
<feature type="compositionally biased region" description="Basic residues" evidence="1">
    <location>
        <begin position="9"/>
        <end position="18"/>
    </location>
</feature>
<accession>A0A310SM87</accession>
<dbReference type="EMBL" id="KQ759885">
    <property type="protein sequence ID" value="OAD62151.1"/>
    <property type="molecule type" value="Genomic_DNA"/>
</dbReference>
<protein>
    <submittedName>
        <fullName evidence="2">Uncharacterized protein</fullName>
    </submittedName>
</protein>
<gene>
    <name evidence="2" type="ORF">WN48_07206</name>
</gene>
<evidence type="ECO:0000256" key="1">
    <source>
        <dbReference type="SAM" id="MobiDB-lite"/>
    </source>
</evidence>
<reference evidence="2 3" key="1">
    <citation type="submission" date="2015-07" db="EMBL/GenBank/DDBJ databases">
        <title>The genome of Eufriesea mexicana.</title>
        <authorList>
            <person name="Pan H."/>
            <person name="Kapheim K."/>
        </authorList>
    </citation>
    <scope>NUCLEOTIDE SEQUENCE [LARGE SCALE GENOMIC DNA]</scope>
    <source>
        <strain evidence="2">0111107269</strain>
        <tissue evidence="2">Whole body</tissue>
    </source>
</reference>
<sequence>MSEKLAKTKEKKNRRKKDERKNDKKRNERMRERHFQRRRAEDLQPHPDTMEEKSHMDDCGRPACWQGSLIL</sequence>
<evidence type="ECO:0000313" key="2">
    <source>
        <dbReference type="EMBL" id="OAD62151.1"/>
    </source>
</evidence>
<dbReference type="Proteomes" id="UP000250275">
    <property type="component" value="Unassembled WGS sequence"/>
</dbReference>
<feature type="region of interest" description="Disordered" evidence="1">
    <location>
        <begin position="1"/>
        <end position="61"/>
    </location>
</feature>
<name>A0A310SM87_9HYME</name>
<evidence type="ECO:0000313" key="3">
    <source>
        <dbReference type="Proteomes" id="UP000250275"/>
    </source>
</evidence>
<keyword evidence="3" id="KW-1185">Reference proteome</keyword>
<organism evidence="2 3">
    <name type="scientific">Eufriesea mexicana</name>
    <dbReference type="NCBI Taxonomy" id="516756"/>
    <lineage>
        <taxon>Eukaryota</taxon>
        <taxon>Metazoa</taxon>
        <taxon>Ecdysozoa</taxon>
        <taxon>Arthropoda</taxon>
        <taxon>Hexapoda</taxon>
        <taxon>Insecta</taxon>
        <taxon>Pterygota</taxon>
        <taxon>Neoptera</taxon>
        <taxon>Endopterygota</taxon>
        <taxon>Hymenoptera</taxon>
        <taxon>Apocrita</taxon>
        <taxon>Aculeata</taxon>
        <taxon>Apoidea</taxon>
        <taxon>Anthophila</taxon>
        <taxon>Apidae</taxon>
        <taxon>Eufriesea</taxon>
    </lineage>
</organism>